<gene>
    <name evidence="2" type="ORF">PV09_04146</name>
</gene>
<dbReference type="Gene3D" id="1.50.10.100">
    <property type="entry name" value="Chondroitin AC/alginate lyase"/>
    <property type="match status" value="1"/>
</dbReference>
<keyword evidence="1" id="KW-0732">Signal</keyword>
<dbReference type="GO" id="GO:0016829">
    <property type="term" value="F:lyase activity"/>
    <property type="evidence" value="ECO:0007669"/>
    <property type="project" value="UniProtKB-KW"/>
</dbReference>
<dbReference type="RefSeq" id="XP_016214854.1">
    <property type="nucleotide sequence ID" value="XM_016357450.1"/>
</dbReference>
<accession>A0A0D2AEX1</accession>
<dbReference type="STRING" id="253628.A0A0D2AEX1"/>
<dbReference type="Proteomes" id="UP000053259">
    <property type="component" value="Unassembled WGS sequence"/>
</dbReference>
<dbReference type="EMBL" id="KN847539">
    <property type="protein sequence ID" value="KIW04985.1"/>
    <property type="molecule type" value="Genomic_DNA"/>
</dbReference>
<evidence type="ECO:0000313" key="3">
    <source>
        <dbReference type="Proteomes" id="UP000053259"/>
    </source>
</evidence>
<dbReference type="InParanoid" id="A0A0D2AEX1"/>
<dbReference type="OrthoDB" id="5302720at2759"/>
<keyword evidence="3" id="KW-1185">Reference proteome</keyword>
<proteinExistence type="predicted"/>
<name>A0A0D2AEX1_9PEZI</name>
<feature type="chain" id="PRO_5002238353" evidence="1">
    <location>
        <begin position="21"/>
        <end position="433"/>
    </location>
</feature>
<protein>
    <submittedName>
        <fullName evidence="2">Uncharacterized protein</fullName>
    </submittedName>
</protein>
<dbReference type="GO" id="GO:0042597">
    <property type="term" value="C:periplasmic space"/>
    <property type="evidence" value="ECO:0007669"/>
    <property type="project" value="InterPro"/>
</dbReference>
<dbReference type="HOGENOM" id="CLU_038125_2_0_1"/>
<dbReference type="VEuPathDB" id="FungiDB:PV09_04146"/>
<reference evidence="2 3" key="1">
    <citation type="submission" date="2015-01" db="EMBL/GenBank/DDBJ databases">
        <title>The Genome Sequence of Ochroconis gallopava CBS43764.</title>
        <authorList>
            <consortium name="The Broad Institute Genomics Platform"/>
            <person name="Cuomo C."/>
            <person name="de Hoog S."/>
            <person name="Gorbushina A."/>
            <person name="Stielow B."/>
            <person name="Teixiera M."/>
            <person name="Abouelleil A."/>
            <person name="Chapman S.B."/>
            <person name="Priest M."/>
            <person name="Young S.K."/>
            <person name="Wortman J."/>
            <person name="Nusbaum C."/>
            <person name="Birren B."/>
        </authorList>
    </citation>
    <scope>NUCLEOTIDE SEQUENCE [LARGE SCALE GENOMIC DNA]</scope>
    <source>
        <strain evidence="2 3">CBS 43764</strain>
    </source>
</reference>
<dbReference type="SUPFAM" id="SSF48230">
    <property type="entry name" value="Chondroitin AC/alginate lyase"/>
    <property type="match status" value="1"/>
</dbReference>
<feature type="signal peptide" evidence="1">
    <location>
        <begin position="1"/>
        <end position="20"/>
    </location>
</feature>
<evidence type="ECO:0000256" key="1">
    <source>
        <dbReference type="SAM" id="SignalP"/>
    </source>
</evidence>
<dbReference type="InterPro" id="IPR008929">
    <property type="entry name" value="Chondroitin_lyas"/>
</dbReference>
<evidence type="ECO:0000313" key="2">
    <source>
        <dbReference type="EMBL" id="KIW04985.1"/>
    </source>
</evidence>
<dbReference type="AlphaFoldDB" id="A0A0D2AEX1"/>
<dbReference type="GeneID" id="27312119"/>
<organism evidence="2 3">
    <name type="scientific">Verruconis gallopava</name>
    <dbReference type="NCBI Taxonomy" id="253628"/>
    <lineage>
        <taxon>Eukaryota</taxon>
        <taxon>Fungi</taxon>
        <taxon>Dikarya</taxon>
        <taxon>Ascomycota</taxon>
        <taxon>Pezizomycotina</taxon>
        <taxon>Dothideomycetes</taxon>
        <taxon>Pleosporomycetidae</taxon>
        <taxon>Venturiales</taxon>
        <taxon>Sympoventuriaceae</taxon>
        <taxon>Verruconis</taxon>
    </lineage>
</organism>
<sequence>MRSLLSFSTLVAVFAHNANALGPLWGLPVLNGPMAPTPKFEGMKNAPGDFIHPGIWHTHDDLERIRNGVLDGQEPWASAYANFSKDQYSQADYAMSGPKNVLCRGQCSNYTSFSRDVRAAYQNALMWYITRNDSHWERTTTILDAWGSNLTSVIGVDTSLLVGLEGDMMVNAAEIIRWEGGITASGKTWSGSGAFASMVYWLLAKQSINIGQANYGMVSIKALMSFAVYLDDVAMYNYALYSLLNDRCAGIYANFNTQTGQGAETGRDQGHAQGAIGWAAEAARTAQSQGFDVYSQGDNLILKAAEYTAKYNLGQNVTYDPKFYRCEAILVGGPWSAPSNVSRGVSADKTPRIWDIIYYQYAVKRGLPAPWITKMKAAVKAVGGETAPAGNSQGDHPSWGDLIWSYAGPGTYQNDNSRTIWGGGRIGPAGVGF</sequence>